<evidence type="ECO:0000256" key="3">
    <source>
        <dbReference type="ARBA" id="ARBA00022692"/>
    </source>
</evidence>
<dbReference type="Proteomes" id="UP000586093">
    <property type="component" value="Unassembled WGS sequence"/>
</dbReference>
<feature type="signal peptide" evidence="7">
    <location>
        <begin position="1"/>
        <end position="26"/>
    </location>
</feature>
<name>A0A839HNZ2_9BURK</name>
<keyword evidence="3" id="KW-0812">Transmembrane</keyword>
<sequence>MRAARRRPPRLLLALALSGLLVQAAAAPREDPSEEAEGPPVAVSRALASTSTAAGEPQRIADPAVLEALPGARYRLELHAPDALQALLIRHLDLARYQHPEGLGAAGFVSRLGAALSPSEAAATGDAADEGPAISAAEIGRLLAAAPAQAAALLETEGYFQARILGEREDDPAGGLPTLRLLVAPGPQARIERLSLRLEGALAEAGEQDSPAGAQAQSRWRRLQARWSLPQGAGFTQAAWAAAKAELLSSLRANGYPSARIAASEARVDAERSTVELSFQVDSGPLFRIGRIRVEGLVRTPEAAALNVRPFPLGSVHAERLLLDYQEALQRVGLYQGVAVELDADPEQADPATLVLRLREQPLKSATLSLGYSTNTGPRFGGDFTHRRPFGQNLVATTRLKFGLLERLASLELLGDPQPKNYRNLLSLQATYLDAAGAITESQRLRVGRSQDSDPIERLYYLELNRSVVRTDSQRSDARALSGNYAWSRREVNNLIFPTQGWAVALEGGGGYAVDADGDRGPFTRVYGRGLWYQPLAGRGGNWFTQFRAEAGQVIKREGLAVPDALLFRVGGDDSVRGYGYQTLGVDRDGATVGGPLMATASAELLRRLDGRWRDWYAAAFLDAGNAGSGWRDLQPAYGYGLGLRWRSPIGPLRIDLAYGEATGSLRLHVNVGVRY</sequence>
<keyword evidence="4 7" id="KW-0732">Signal</keyword>
<evidence type="ECO:0000256" key="2">
    <source>
        <dbReference type="ARBA" id="ARBA00022452"/>
    </source>
</evidence>
<feature type="domain" description="Bacterial surface antigen (D15)" evidence="8">
    <location>
        <begin position="368"/>
        <end position="673"/>
    </location>
</feature>
<protein>
    <submittedName>
        <fullName evidence="9">BamA/TamA family outer membrane protein</fullName>
    </submittedName>
</protein>
<proteinExistence type="predicted"/>
<feature type="chain" id="PRO_5032607886" evidence="7">
    <location>
        <begin position="27"/>
        <end position="676"/>
    </location>
</feature>
<evidence type="ECO:0000256" key="4">
    <source>
        <dbReference type="ARBA" id="ARBA00022729"/>
    </source>
</evidence>
<evidence type="ECO:0000256" key="7">
    <source>
        <dbReference type="SAM" id="SignalP"/>
    </source>
</evidence>
<keyword evidence="2" id="KW-1134">Transmembrane beta strand</keyword>
<evidence type="ECO:0000313" key="10">
    <source>
        <dbReference type="Proteomes" id="UP000586093"/>
    </source>
</evidence>
<dbReference type="PANTHER" id="PTHR12815">
    <property type="entry name" value="SORTING AND ASSEMBLY MACHINERY SAMM50 PROTEIN FAMILY MEMBER"/>
    <property type="match status" value="1"/>
</dbReference>
<dbReference type="InterPro" id="IPR039910">
    <property type="entry name" value="D15-like"/>
</dbReference>
<evidence type="ECO:0000259" key="8">
    <source>
        <dbReference type="Pfam" id="PF01103"/>
    </source>
</evidence>
<comment type="caution">
    <text evidence="9">The sequence shown here is derived from an EMBL/GenBank/DDBJ whole genome shotgun (WGS) entry which is preliminary data.</text>
</comment>
<dbReference type="RefSeq" id="WP_182660907.1">
    <property type="nucleotide sequence ID" value="NZ_JACIVI010000001.1"/>
</dbReference>
<keyword evidence="10" id="KW-1185">Reference proteome</keyword>
<dbReference type="Gene3D" id="3.10.20.310">
    <property type="entry name" value="membrane protein fhac"/>
    <property type="match status" value="1"/>
</dbReference>
<evidence type="ECO:0000256" key="1">
    <source>
        <dbReference type="ARBA" id="ARBA00004370"/>
    </source>
</evidence>
<keyword evidence="6" id="KW-0998">Cell outer membrane</keyword>
<dbReference type="Gene3D" id="2.40.160.50">
    <property type="entry name" value="membrane protein fhac: a member of the omp85/tpsb transporter family"/>
    <property type="match status" value="1"/>
</dbReference>
<dbReference type="PANTHER" id="PTHR12815:SF47">
    <property type="entry name" value="TRANSLOCATION AND ASSEMBLY MODULE SUBUNIT TAMA"/>
    <property type="match status" value="1"/>
</dbReference>
<dbReference type="InterPro" id="IPR000184">
    <property type="entry name" value="Bac_surfAg_D15"/>
</dbReference>
<dbReference type="EMBL" id="JACIVI010000001">
    <property type="protein sequence ID" value="MBB1160711.1"/>
    <property type="molecule type" value="Genomic_DNA"/>
</dbReference>
<evidence type="ECO:0000256" key="6">
    <source>
        <dbReference type="ARBA" id="ARBA00023237"/>
    </source>
</evidence>
<keyword evidence="5" id="KW-0472">Membrane</keyword>
<organism evidence="9 10">
    <name type="scientific">Aquariibacter albus</name>
    <dbReference type="NCBI Taxonomy" id="2759899"/>
    <lineage>
        <taxon>Bacteria</taxon>
        <taxon>Pseudomonadati</taxon>
        <taxon>Pseudomonadota</taxon>
        <taxon>Betaproteobacteria</taxon>
        <taxon>Burkholderiales</taxon>
        <taxon>Sphaerotilaceae</taxon>
        <taxon>Aquariibacter</taxon>
    </lineage>
</organism>
<evidence type="ECO:0000313" key="9">
    <source>
        <dbReference type="EMBL" id="MBB1160711.1"/>
    </source>
</evidence>
<accession>A0A839HNZ2</accession>
<comment type="subcellular location">
    <subcellularLocation>
        <location evidence="1">Membrane</location>
    </subcellularLocation>
</comment>
<evidence type="ECO:0000256" key="5">
    <source>
        <dbReference type="ARBA" id="ARBA00023136"/>
    </source>
</evidence>
<dbReference type="GO" id="GO:0019867">
    <property type="term" value="C:outer membrane"/>
    <property type="evidence" value="ECO:0007669"/>
    <property type="project" value="InterPro"/>
</dbReference>
<gene>
    <name evidence="9" type="ORF">H4F90_01780</name>
</gene>
<dbReference type="AlphaFoldDB" id="A0A839HNZ2"/>
<reference evidence="9 10" key="1">
    <citation type="submission" date="2020-08" db="EMBL/GenBank/DDBJ databases">
        <title>Aquariorum lacteus gen. nov., sp. nov., a new member of the family Comamonadaceae, isolated from freshwater aquarium.</title>
        <authorList>
            <person name="Chun S.-J."/>
        </authorList>
    </citation>
    <scope>NUCLEOTIDE SEQUENCE [LARGE SCALE GENOMIC DNA]</scope>
    <source>
        <strain evidence="9 10">SJAQ100</strain>
    </source>
</reference>
<dbReference type="Pfam" id="PF01103">
    <property type="entry name" value="Omp85"/>
    <property type="match status" value="1"/>
</dbReference>